<feature type="region of interest" description="Disordered" evidence="8">
    <location>
        <begin position="765"/>
        <end position="784"/>
    </location>
</feature>
<evidence type="ECO:0000256" key="1">
    <source>
        <dbReference type="ARBA" id="ARBA00004123"/>
    </source>
</evidence>
<dbReference type="InterPro" id="IPR001138">
    <property type="entry name" value="Zn2Cys6_DnaBD"/>
</dbReference>
<organism evidence="10 11">
    <name type="scientific">Coleophoma crateriformis</name>
    <dbReference type="NCBI Taxonomy" id="565419"/>
    <lineage>
        <taxon>Eukaryota</taxon>
        <taxon>Fungi</taxon>
        <taxon>Dikarya</taxon>
        <taxon>Ascomycota</taxon>
        <taxon>Pezizomycotina</taxon>
        <taxon>Leotiomycetes</taxon>
        <taxon>Helotiales</taxon>
        <taxon>Dermateaceae</taxon>
        <taxon>Coleophoma</taxon>
    </lineage>
</organism>
<dbReference type="Pfam" id="PF04082">
    <property type="entry name" value="Fungal_trans"/>
    <property type="match status" value="1"/>
</dbReference>
<feature type="domain" description="Xylanolytic transcriptional activator regulatory" evidence="9">
    <location>
        <begin position="374"/>
        <end position="446"/>
    </location>
</feature>
<dbReference type="InterPro" id="IPR036864">
    <property type="entry name" value="Zn2-C6_fun-type_DNA-bd_sf"/>
</dbReference>
<keyword evidence="11" id="KW-1185">Reference proteome</keyword>
<evidence type="ECO:0000256" key="3">
    <source>
        <dbReference type="ARBA" id="ARBA00022833"/>
    </source>
</evidence>
<dbReference type="CDD" id="cd00067">
    <property type="entry name" value="GAL4"/>
    <property type="match status" value="1"/>
</dbReference>
<evidence type="ECO:0000256" key="6">
    <source>
        <dbReference type="ARBA" id="ARBA00023163"/>
    </source>
</evidence>
<dbReference type="AlphaFoldDB" id="A0A3D8RVP7"/>
<evidence type="ECO:0000313" key="10">
    <source>
        <dbReference type="EMBL" id="RDW78020.1"/>
    </source>
</evidence>
<dbReference type="GO" id="GO:0006351">
    <property type="term" value="P:DNA-templated transcription"/>
    <property type="evidence" value="ECO:0007669"/>
    <property type="project" value="InterPro"/>
</dbReference>
<evidence type="ECO:0000256" key="7">
    <source>
        <dbReference type="ARBA" id="ARBA00023242"/>
    </source>
</evidence>
<reference evidence="10 11" key="1">
    <citation type="journal article" date="2018" name="IMA Fungus">
        <title>IMA Genome-F 9: Draft genome sequence of Annulohypoxylon stygium, Aspergillus mulundensis, Berkeleyomyces basicola (syn. Thielaviopsis basicola), Ceratocystis smalleyi, two Cercospora beticola strains, Coleophoma cylindrospora, Fusarium fracticaudum, Phialophora cf. hyalina, and Morchella septimelata.</title>
        <authorList>
            <person name="Wingfield B.D."/>
            <person name="Bills G.F."/>
            <person name="Dong Y."/>
            <person name="Huang W."/>
            <person name="Nel W.J."/>
            <person name="Swalarsk-Parry B.S."/>
            <person name="Vaghefi N."/>
            <person name="Wilken P.M."/>
            <person name="An Z."/>
            <person name="de Beer Z.W."/>
            <person name="De Vos L."/>
            <person name="Chen L."/>
            <person name="Duong T.A."/>
            <person name="Gao Y."/>
            <person name="Hammerbacher A."/>
            <person name="Kikkert J.R."/>
            <person name="Li Y."/>
            <person name="Li H."/>
            <person name="Li K."/>
            <person name="Li Q."/>
            <person name="Liu X."/>
            <person name="Ma X."/>
            <person name="Naidoo K."/>
            <person name="Pethybridge S.J."/>
            <person name="Sun J."/>
            <person name="Steenkamp E.T."/>
            <person name="van der Nest M.A."/>
            <person name="van Wyk S."/>
            <person name="Wingfield M.J."/>
            <person name="Xiong C."/>
            <person name="Yue Q."/>
            <person name="Zhang X."/>
        </authorList>
    </citation>
    <scope>NUCLEOTIDE SEQUENCE [LARGE SCALE GENOMIC DNA]</scope>
    <source>
        <strain evidence="10 11">BP5796</strain>
    </source>
</reference>
<dbReference type="GO" id="GO:0045944">
    <property type="term" value="P:positive regulation of transcription by RNA polymerase II"/>
    <property type="evidence" value="ECO:0007669"/>
    <property type="project" value="TreeGrafter"/>
</dbReference>
<keyword evidence="5" id="KW-0238">DNA-binding</keyword>
<feature type="region of interest" description="Disordered" evidence="8">
    <location>
        <begin position="224"/>
        <end position="249"/>
    </location>
</feature>
<evidence type="ECO:0000256" key="2">
    <source>
        <dbReference type="ARBA" id="ARBA00022723"/>
    </source>
</evidence>
<dbReference type="CDD" id="cd12148">
    <property type="entry name" value="fungal_TF_MHR"/>
    <property type="match status" value="1"/>
</dbReference>
<sequence>MTRRDNSICLDTHATIIIGTREPRESADTEHSSPYNIGPWRNLEVVMVGLPSESESHWLARDCDGVHPSCSSCARLDLKCLYIVRLVPQAGEKKLYIKALEDRVAELENYLANDGHLGIGDDHWNHPQAQRRESEPEMPFAPSESLGTNPSHTNIPFQMSGSSINHRTSISLSSQQLQQQVELDDEADSLLSVVRDLSLSASGQYVGGTSTITIGRVLASVVNSQRSEKRDEVHPRNSPDYDNPNPKSIYSPRLADMIGPMFVSQSVADRLIQGFLRHIATRYPTVHTPRVFEMHARRNQLHDIYEESIMHLVYATGGRWLESTGEMGNFYSDQHYDAAFANMGSILELRDQRSLNYLLLMAVYCTRAPRDPGAWTYTGLAMRLCIELGLHRRQRHRIFTIEAELNKRRFWSCYYLDRDVSLALGRPPAISDNDIDVELPLDIDEATDSELTIQQAAQLATEIPRNPPTTLTSFVHRVRLKRIESEIQHLLYRVDRPIKASDSIIQDFLNQLYTWRDMLPKDAMNFDDKGDLHVPFDGLDVYMVSYHRCIRLLLYPQLSSNPLNLHYLQTCATSCAGVCSAYRRLHHRMSVGFSALSIQSVFLSGLTLLYCYWLSPESIAINPLTDCSIMLYVMTERWPSARKYRDVFEQIKDSVTGLVDQAQSSRRGSAASNDHPHDSGKGKLVVPEELQEGIRGLEEHWQGPRDGFEHMISQMTGQRLGFWENGAGAAVGLDTGSLPSASAPSRSMPGVTEPDWVSTSSPMMTGLEPGDGEGSWWENVEKLS</sequence>
<dbReference type="Gene3D" id="4.10.240.10">
    <property type="entry name" value="Zn(2)-C6 fungal-type DNA-binding domain"/>
    <property type="match status" value="1"/>
</dbReference>
<feature type="compositionally biased region" description="Basic and acidic residues" evidence="8">
    <location>
        <begin position="226"/>
        <end position="239"/>
    </location>
</feature>
<keyword evidence="6" id="KW-0804">Transcription</keyword>
<dbReference type="PANTHER" id="PTHR47782:SF12">
    <property type="entry name" value="ZN(II)2CYS6 TRANSCRIPTION FACTOR (EUROFUNG)"/>
    <property type="match status" value="1"/>
</dbReference>
<dbReference type="PANTHER" id="PTHR47782">
    <property type="entry name" value="ZN(II)2CYS6 TRANSCRIPTION FACTOR (EUROFUNG)-RELATED"/>
    <property type="match status" value="1"/>
</dbReference>
<dbReference type="InterPro" id="IPR007219">
    <property type="entry name" value="XnlR_reg_dom"/>
</dbReference>
<feature type="compositionally biased region" description="Low complexity" evidence="8">
    <location>
        <begin position="662"/>
        <end position="672"/>
    </location>
</feature>
<evidence type="ECO:0000256" key="8">
    <source>
        <dbReference type="SAM" id="MobiDB-lite"/>
    </source>
</evidence>
<dbReference type="SMART" id="SM00906">
    <property type="entry name" value="Fungal_trans"/>
    <property type="match status" value="1"/>
</dbReference>
<evidence type="ECO:0000256" key="4">
    <source>
        <dbReference type="ARBA" id="ARBA00023015"/>
    </source>
</evidence>
<keyword evidence="2" id="KW-0479">Metal-binding</keyword>
<dbReference type="EMBL" id="PDLN01000008">
    <property type="protein sequence ID" value="RDW78020.1"/>
    <property type="molecule type" value="Genomic_DNA"/>
</dbReference>
<comment type="subcellular location">
    <subcellularLocation>
        <location evidence="1">Nucleus</location>
    </subcellularLocation>
</comment>
<evidence type="ECO:0000259" key="9">
    <source>
        <dbReference type="SMART" id="SM00906"/>
    </source>
</evidence>
<proteinExistence type="predicted"/>
<feature type="compositionally biased region" description="Polar residues" evidence="8">
    <location>
        <begin position="145"/>
        <end position="160"/>
    </location>
</feature>
<dbReference type="InterPro" id="IPR052202">
    <property type="entry name" value="Yeast_MetPath_Reg"/>
</dbReference>
<keyword evidence="4" id="KW-0805">Transcription regulation</keyword>
<dbReference type="OrthoDB" id="9970124at2759"/>
<protein>
    <recommendedName>
        <fullName evidence="9">Xylanolytic transcriptional activator regulatory domain-containing protein</fullName>
    </recommendedName>
</protein>
<feature type="region of interest" description="Disordered" evidence="8">
    <location>
        <begin position="662"/>
        <end position="684"/>
    </location>
</feature>
<keyword evidence="7" id="KW-0539">Nucleus</keyword>
<name>A0A3D8RVP7_9HELO</name>
<evidence type="ECO:0000256" key="5">
    <source>
        <dbReference type="ARBA" id="ARBA00023125"/>
    </source>
</evidence>
<dbReference type="GO" id="GO:0008270">
    <property type="term" value="F:zinc ion binding"/>
    <property type="evidence" value="ECO:0007669"/>
    <property type="project" value="InterPro"/>
</dbReference>
<dbReference type="GO" id="GO:0005634">
    <property type="term" value="C:nucleus"/>
    <property type="evidence" value="ECO:0007669"/>
    <property type="project" value="UniProtKB-SubCell"/>
</dbReference>
<comment type="caution">
    <text evidence="10">The sequence shown here is derived from an EMBL/GenBank/DDBJ whole genome shotgun (WGS) entry which is preliminary data.</text>
</comment>
<keyword evidence="3" id="KW-0862">Zinc</keyword>
<feature type="region of interest" description="Disordered" evidence="8">
    <location>
        <begin position="121"/>
        <end position="160"/>
    </location>
</feature>
<dbReference type="GO" id="GO:0000981">
    <property type="term" value="F:DNA-binding transcription factor activity, RNA polymerase II-specific"/>
    <property type="evidence" value="ECO:0007669"/>
    <property type="project" value="InterPro"/>
</dbReference>
<accession>A0A3D8RVP7</accession>
<feature type="region of interest" description="Disordered" evidence="8">
    <location>
        <begin position="738"/>
        <end position="760"/>
    </location>
</feature>
<feature type="compositionally biased region" description="Basic and acidic residues" evidence="8">
    <location>
        <begin position="121"/>
        <end position="135"/>
    </location>
</feature>
<gene>
    <name evidence="10" type="ORF">BP5796_05872</name>
</gene>
<evidence type="ECO:0000313" key="11">
    <source>
        <dbReference type="Proteomes" id="UP000256328"/>
    </source>
</evidence>
<dbReference type="GO" id="GO:0043565">
    <property type="term" value="F:sequence-specific DNA binding"/>
    <property type="evidence" value="ECO:0007669"/>
    <property type="project" value="TreeGrafter"/>
</dbReference>
<dbReference type="Proteomes" id="UP000256328">
    <property type="component" value="Unassembled WGS sequence"/>
</dbReference>